<keyword evidence="9 15" id="KW-0378">Hydrolase</keyword>
<dbReference type="AlphaFoldDB" id="A0A5C3Q9K0"/>
<sequence length="627" mass="69198">MYIPQLAGLVAALFLAPLSSHAAPASTWNTVPSAASFYVKSLPDLHQDPHSAQLKIFAGHISSDPLAKAAAPTDVTAHLYFVMIKNRRAADRERVMFWFNGGPGCSSFDGLMMENGPWRFGEGQRLYAQDGGWEEYVTMVYVDQPAGTGYSYTSTNHYVHTLSEAAVQVVEFISNFYQIFPEYRNADTYLGGESYAGQYIPYFADEIYRSGLTDPYPIKLKGIAIGNGWMDARTQYPAYLPYAVKQGLLMENTDPWKKAKKATEDCEKALKAHTSGIEPINEIQCEEIMNIIMFNDKTKGPKGEDMCVNMYDTRLRDTSPACGMNWPPEIKTVTSYLGRSDVVSALHANAHPGAWQECGGPVRQNFHERKSNSSILLLPSVIERVPTLIFAGDQDLICNHVGLEAMMQGMEWAGGKGFGTVETQSWVVNGTAAGTWVTSRNLTYAKVFNASHMAPYDVPHVGHDMILRFMGMNFSAILDGSARIPSSVGDDSKPLLLDTNQTHPLPNTPPAGSSSADDEKAAALDRTSAIVLLIILTLIGLFLYWRYKKRPGRAGVQLTAGAREEEEIPLTGTNGYGEDPGRSRPSRKGKERAVEREDEYEHGSRRGSREELFNVGSDSDDEAPKRQ</sequence>
<dbReference type="OrthoDB" id="443318at2759"/>
<evidence type="ECO:0000256" key="10">
    <source>
        <dbReference type="ARBA" id="ARBA00022989"/>
    </source>
</evidence>
<keyword evidence="8 15" id="KW-0732">Signal</keyword>
<proteinExistence type="inferred from homology"/>
<evidence type="ECO:0000256" key="3">
    <source>
        <dbReference type="ARBA" id="ARBA00009431"/>
    </source>
</evidence>
<dbReference type="InterPro" id="IPR018202">
    <property type="entry name" value="Ser_caboxypep_ser_AS"/>
</dbReference>
<comment type="similarity">
    <text evidence="3 15">Belongs to the peptidase S10 family.</text>
</comment>
<evidence type="ECO:0000256" key="6">
    <source>
        <dbReference type="ARBA" id="ARBA00022692"/>
    </source>
</evidence>
<dbReference type="EC" id="3.4.16.-" evidence="15"/>
<reference evidence="18 19" key="1">
    <citation type="journal article" date="2019" name="Nat. Ecol. Evol.">
        <title>Megaphylogeny resolves global patterns of mushroom evolution.</title>
        <authorList>
            <person name="Varga T."/>
            <person name="Krizsan K."/>
            <person name="Foldi C."/>
            <person name="Dima B."/>
            <person name="Sanchez-Garcia M."/>
            <person name="Sanchez-Ramirez S."/>
            <person name="Szollosi G.J."/>
            <person name="Szarkandi J.G."/>
            <person name="Papp V."/>
            <person name="Albert L."/>
            <person name="Andreopoulos W."/>
            <person name="Angelini C."/>
            <person name="Antonin V."/>
            <person name="Barry K.W."/>
            <person name="Bougher N.L."/>
            <person name="Buchanan P."/>
            <person name="Buyck B."/>
            <person name="Bense V."/>
            <person name="Catcheside P."/>
            <person name="Chovatia M."/>
            <person name="Cooper J."/>
            <person name="Damon W."/>
            <person name="Desjardin D."/>
            <person name="Finy P."/>
            <person name="Geml J."/>
            <person name="Haridas S."/>
            <person name="Hughes K."/>
            <person name="Justo A."/>
            <person name="Karasinski D."/>
            <person name="Kautmanova I."/>
            <person name="Kiss B."/>
            <person name="Kocsube S."/>
            <person name="Kotiranta H."/>
            <person name="LaButti K.M."/>
            <person name="Lechner B.E."/>
            <person name="Liimatainen K."/>
            <person name="Lipzen A."/>
            <person name="Lukacs Z."/>
            <person name="Mihaltcheva S."/>
            <person name="Morgado L.N."/>
            <person name="Niskanen T."/>
            <person name="Noordeloos M.E."/>
            <person name="Ohm R.A."/>
            <person name="Ortiz-Santana B."/>
            <person name="Ovrebo C."/>
            <person name="Racz N."/>
            <person name="Riley R."/>
            <person name="Savchenko A."/>
            <person name="Shiryaev A."/>
            <person name="Soop K."/>
            <person name="Spirin V."/>
            <person name="Szebenyi C."/>
            <person name="Tomsovsky M."/>
            <person name="Tulloss R.E."/>
            <person name="Uehling J."/>
            <person name="Grigoriev I.V."/>
            <person name="Vagvolgyi C."/>
            <person name="Papp T."/>
            <person name="Martin F.M."/>
            <person name="Miettinen O."/>
            <person name="Hibbett D.S."/>
            <person name="Nagy L.G."/>
        </authorList>
    </citation>
    <scope>NUCLEOTIDE SEQUENCE [LARGE SCALE GENOMIC DNA]</scope>
    <source>
        <strain evidence="18 19">CBS 309.79</strain>
    </source>
</reference>
<organism evidence="18 19">
    <name type="scientific">Pterulicium gracile</name>
    <dbReference type="NCBI Taxonomy" id="1884261"/>
    <lineage>
        <taxon>Eukaryota</taxon>
        <taxon>Fungi</taxon>
        <taxon>Dikarya</taxon>
        <taxon>Basidiomycota</taxon>
        <taxon>Agaricomycotina</taxon>
        <taxon>Agaricomycetes</taxon>
        <taxon>Agaricomycetidae</taxon>
        <taxon>Agaricales</taxon>
        <taxon>Pleurotineae</taxon>
        <taxon>Pterulaceae</taxon>
        <taxon>Pterulicium</taxon>
    </lineage>
</organism>
<keyword evidence="12 17" id="KW-0472">Membrane</keyword>
<dbReference type="FunFam" id="3.40.50.1820:FF:000121">
    <property type="entry name" value="Carboxypeptidase D"/>
    <property type="match status" value="1"/>
</dbReference>
<keyword evidence="13" id="KW-0325">Glycoprotein</keyword>
<feature type="region of interest" description="Disordered" evidence="16">
    <location>
        <begin position="567"/>
        <end position="627"/>
    </location>
</feature>
<evidence type="ECO:0000256" key="7">
    <source>
        <dbReference type="ARBA" id="ARBA00022703"/>
    </source>
</evidence>
<dbReference type="Proteomes" id="UP000305067">
    <property type="component" value="Unassembled WGS sequence"/>
</dbReference>
<keyword evidence="4 15" id="KW-0121">Carboxypeptidase</keyword>
<name>A0A5C3Q9K0_9AGAR</name>
<evidence type="ECO:0000256" key="13">
    <source>
        <dbReference type="ARBA" id="ARBA00023180"/>
    </source>
</evidence>
<feature type="signal peptide" evidence="15">
    <location>
        <begin position="1"/>
        <end position="22"/>
    </location>
</feature>
<evidence type="ECO:0000256" key="2">
    <source>
        <dbReference type="ARBA" id="ARBA00004393"/>
    </source>
</evidence>
<gene>
    <name evidence="18" type="ORF">BDV98DRAFT_608026</name>
</gene>
<comment type="subcellular location">
    <subcellularLocation>
        <location evidence="2">Golgi apparatus</location>
        <location evidence="2">trans-Golgi network membrane</location>
        <topology evidence="2">Single-pass type I membrane protein</topology>
    </subcellularLocation>
</comment>
<evidence type="ECO:0000313" key="18">
    <source>
        <dbReference type="EMBL" id="TFK96858.1"/>
    </source>
</evidence>
<dbReference type="InterPro" id="IPR001563">
    <property type="entry name" value="Peptidase_S10"/>
</dbReference>
<feature type="chain" id="PRO_5023160774" description="Carboxypeptidase" evidence="15">
    <location>
        <begin position="23"/>
        <end position="627"/>
    </location>
</feature>
<dbReference type="Gene3D" id="3.40.50.1820">
    <property type="entry name" value="alpha/beta hydrolase"/>
    <property type="match status" value="1"/>
</dbReference>
<evidence type="ECO:0000256" key="16">
    <source>
        <dbReference type="SAM" id="MobiDB-lite"/>
    </source>
</evidence>
<accession>A0A5C3Q9K0</accession>
<protein>
    <recommendedName>
        <fullName evidence="15">Carboxypeptidase</fullName>
        <ecNumber evidence="15">3.4.16.-</ecNumber>
    </recommendedName>
</protein>
<dbReference type="PANTHER" id="PTHR11802">
    <property type="entry name" value="SERINE PROTEASE FAMILY S10 SERINE CARBOXYPEPTIDASE"/>
    <property type="match status" value="1"/>
</dbReference>
<dbReference type="GO" id="GO:0005802">
    <property type="term" value="C:trans-Golgi network"/>
    <property type="evidence" value="ECO:0007669"/>
    <property type="project" value="TreeGrafter"/>
</dbReference>
<evidence type="ECO:0000256" key="1">
    <source>
        <dbReference type="ARBA" id="ARBA00001003"/>
    </source>
</evidence>
<dbReference type="STRING" id="1884261.A0A5C3Q9K0"/>
<evidence type="ECO:0000313" key="19">
    <source>
        <dbReference type="Proteomes" id="UP000305067"/>
    </source>
</evidence>
<feature type="compositionally biased region" description="Polar residues" evidence="16">
    <location>
        <begin position="498"/>
        <end position="515"/>
    </location>
</feature>
<dbReference type="PROSITE" id="PS00131">
    <property type="entry name" value="CARBOXYPEPT_SER_SER"/>
    <property type="match status" value="1"/>
</dbReference>
<feature type="transmembrane region" description="Helical" evidence="17">
    <location>
        <begin position="527"/>
        <end position="545"/>
    </location>
</feature>
<evidence type="ECO:0000256" key="11">
    <source>
        <dbReference type="ARBA" id="ARBA00023034"/>
    </source>
</evidence>
<evidence type="ECO:0000256" key="15">
    <source>
        <dbReference type="RuleBase" id="RU361156"/>
    </source>
</evidence>
<dbReference type="Pfam" id="PF00450">
    <property type="entry name" value="Peptidase_S10"/>
    <property type="match status" value="1"/>
</dbReference>
<dbReference type="GO" id="GO:0006915">
    <property type="term" value="P:apoptotic process"/>
    <property type="evidence" value="ECO:0007669"/>
    <property type="project" value="UniProtKB-KW"/>
</dbReference>
<keyword evidence="7" id="KW-0053">Apoptosis</keyword>
<evidence type="ECO:0000256" key="8">
    <source>
        <dbReference type="ARBA" id="ARBA00022729"/>
    </source>
</evidence>
<evidence type="ECO:0000256" key="17">
    <source>
        <dbReference type="SAM" id="Phobius"/>
    </source>
</evidence>
<keyword evidence="19" id="KW-1185">Reference proteome</keyword>
<dbReference type="PROSITE" id="PS00560">
    <property type="entry name" value="CARBOXYPEPT_SER_HIS"/>
    <property type="match status" value="1"/>
</dbReference>
<dbReference type="GO" id="GO:0006508">
    <property type="term" value="P:proteolysis"/>
    <property type="evidence" value="ECO:0007669"/>
    <property type="project" value="UniProtKB-KW"/>
</dbReference>
<evidence type="ECO:0000256" key="14">
    <source>
        <dbReference type="ARBA" id="ARBA00037042"/>
    </source>
</evidence>
<comment type="function">
    <text evidence="14">Protease with a carboxypeptidase B-like function involved in the C-terminal processing of the lysine and arginine residues from protein precursors. Promotes cell fusion and is involved in the programmed cell death.</text>
</comment>
<evidence type="ECO:0000256" key="4">
    <source>
        <dbReference type="ARBA" id="ARBA00022645"/>
    </source>
</evidence>
<dbReference type="EMBL" id="ML178854">
    <property type="protein sequence ID" value="TFK96858.1"/>
    <property type="molecule type" value="Genomic_DNA"/>
</dbReference>
<dbReference type="SUPFAM" id="SSF53474">
    <property type="entry name" value="alpha/beta-Hydrolases"/>
    <property type="match status" value="1"/>
</dbReference>
<dbReference type="GO" id="GO:0004185">
    <property type="term" value="F:serine-type carboxypeptidase activity"/>
    <property type="evidence" value="ECO:0007669"/>
    <property type="project" value="UniProtKB-UniRule"/>
</dbReference>
<evidence type="ECO:0000256" key="9">
    <source>
        <dbReference type="ARBA" id="ARBA00022801"/>
    </source>
</evidence>
<feature type="compositionally biased region" description="Basic and acidic residues" evidence="16">
    <location>
        <begin position="591"/>
        <end position="612"/>
    </location>
</feature>
<evidence type="ECO:0000256" key="5">
    <source>
        <dbReference type="ARBA" id="ARBA00022670"/>
    </source>
</evidence>
<keyword evidence="10 17" id="KW-1133">Transmembrane helix</keyword>
<dbReference type="PRINTS" id="PR00724">
    <property type="entry name" value="CRBOXYPTASEC"/>
</dbReference>
<dbReference type="InterPro" id="IPR029058">
    <property type="entry name" value="AB_hydrolase_fold"/>
</dbReference>
<evidence type="ECO:0000256" key="12">
    <source>
        <dbReference type="ARBA" id="ARBA00023136"/>
    </source>
</evidence>
<keyword evidence="11" id="KW-0333">Golgi apparatus</keyword>
<keyword evidence="5 15" id="KW-0645">Protease</keyword>
<dbReference type="InterPro" id="IPR033124">
    <property type="entry name" value="Ser_caboxypep_his_AS"/>
</dbReference>
<feature type="region of interest" description="Disordered" evidence="16">
    <location>
        <begin position="489"/>
        <end position="520"/>
    </location>
</feature>
<comment type="catalytic activity">
    <reaction evidence="1">
        <text>Preferential release of a C-terminal arginine or lysine residue.</text>
        <dbReference type="EC" id="3.4.16.6"/>
    </reaction>
</comment>
<dbReference type="PANTHER" id="PTHR11802:SF190">
    <property type="entry name" value="PHEROMONE-PROCESSING CARBOXYPEPTIDASE KEX1"/>
    <property type="match status" value="1"/>
</dbReference>
<keyword evidence="6 17" id="KW-0812">Transmembrane</keyword>